<sequence>MHIWNLLSDSVTTEPQPRDELIIFLSEFLSERKSFTGTATELTEALEKRSEEPLVPAALTKRLIRCRDELAARGITFETHRTRDRRELRLALAGDGSDGNDGKTDTGPVPNLLSQPSHLSREDA</sequence>
<evidence type="ECO:0000313" key="2">
    <source>
        <dbReference type="EMBL" id="MPM99698.1"/>
    </source>
</evidence>
<organism evidence="2">
    <name type="scientific">bioreactor metagenome</name>
    <dbReference type="NCBI Taxonomy" id="1076179"/>
    <lineage>
        <taxon>unclassified sequences</taxon>
        <taxon>metagenomes</taxon>
        <taxon>ecological metagenomes</taxon>
    </lineage>
</organism>
<feature type="region of interest" description="Disordered" evidence="1">
    <location>
        <begin position="91"/>
        <end position="124"/>
    </location>
</feature>
<name>A0A645EF08_9ZZZZ</name>
<accession>A0A645EF08</accession>
<comment type="caution">
    <text evidence="2">The sequence shown here is derived from an EMBL/GenBank/DDBJ whole genome shotgun (WGS) entry which is preliminary data.</text>
</comment>
<evidence type="ECO:0000256" key="1">
    <source>
        <dbReference type="SAM" id="MobiDB-lite"/>
    </source>
</evidence>
<dbReference type="EMBL" id="VSSQ01045786">
    <property type="protein sequence ID" value="MPM99698.1"/>
    <property type="molecule type" value="Genomic_DNA"/>
</dbReference>
<protein>
    <submittedName>
        <fullName evidence="2">Uncharacterized protein</fullName>
    </submittedName>
</protein>
<gene>
    <name evidence="2" type="ORF">SDC9_146892</name>
</gene>
<reference evidence="2" key="1">
    <citation type="submission" date="2019-08" db="EMBL/GenBank/DDBJ databases">
        <authorList>
            <person name="Kucharzyk K."/>
            <person name="Murdoch R.W."/>
            <person name="Higgins S."/>
            <person name="Loffler F."/>
        </authorList>
    </citation>
    <scope>NUCLEOTIDE SEQUENCE</scope>
</reference>
<proteinExistence type="predicted"/>
<dbReference type="AlphaFoldDB" id="A0A645EF08"/>